<evidence type="ECO:0000259" key="2">
    <source>
        <dbReference type="Pfam" id="PF03372"/>
    </source>
</evidence>
<sequence>MKFSFLLILLLSSHAWAKWSVSTYNIRNFDKDPGSGQTNIAELGKIIKSVQSDVMAFEEVVNRTAFDSLIKQNLPGYAYQMSNCGGFGKQNLAVVYNPKVFEFMSTVEDLSFSGSNNNSCGSLRPALLVTLMHIASKKIYTFGAVHLKAGGDNRAMSQRWKQYQNLGGLVKKYAAQNLILLGDFNTTGYNLQNEDYQRFEDMLSGTGVRTMAENIGCTNYWKGTQGGAEFQPSILDHIVLQDKNVAQVMDVRVGAHCAMTDCRPATPQNLGVSYQSVSDHCPVQVTFR</sequence>
<dbReference type="KEGG" id="psti:SOO65_19345"/>
<keyword evidence="3" id="KW-0378">Hydrolase</keyword>
<dbReference type="EMBL" id="CP139487">
    <property type="protein sequence ID" value="WPU64853.1"/>
    <property type="molecule type" value="Genomic_DNA"/>
</dbReference>
<keyword evidence="4" id="KW-1185">Reference proteome</keyword>
<dbReference type="Proteomes" id="UP001324634">
    <property type="component" value="Chromosome"/>
</dbReference>
<feature type="chain" id="PRO_5043993826" evidence="1">
    <location>
        <begin position="18"/>
        <end position="288"/>
    </location>
</feature>
<organism evidence="3 4">
    <name type="scientific">Peredibacter starrii</name>
    <dbReference type="NCBI Taxonomy" id="28202"/>
    <lineage>
        <taxon>Bacteria</taxon>
        <taxon>Pseudomonadati</taxon>
        <taxon>Bdellovibrionota</taxon>
        <taxon>Bacteriovoracia</taxon>
        <taxon>Bacteriovoracales</taxon>
        <taxon>Bacteriovoracaceae</taxon>
        <taxon>Peredibacter</taxon>
    </lineage>
</organism>
<dbReference type="GO" id="GO:0004519">
    <property type="term" value="F:endonuclease activity"/>
    <property type="evidence" value="ECO:0007669"/>
    <property type="project" value="UniProtKB-KW"/>
</dbReference>
<dbReference type="InterPro" id="IPR036691">
    <property type="entry name" value="Endo/exonu/phosph_ase_sf"/>
</dbReference>
<dbReference type="InterPro" id="IPR005135">
    <property type="entry name" value="Endo/exonuclease/phosphatase"/>
</dbReference>
<name>A0AAX4HNW8_9BACT</name>
<evidence type="ECO:0000313" key="4">
    <source>
        <dbReference type="Proteomes" id="UP001324634"/>
    </source>
</evidence>
<dbReference type="SUPFAM" id="SSF56219">
    <property type="entry name" value="DNase I-like"/>
    <property type="match status" value="1"/>
</dbReference>
<evidence type="ECO:0000256" key="1">
    <source>
        <dbReference type="SAM" id="SignalP"/>
    </source>
</evidence>
<dbReference type="RefSeq" id="WP_321394450.1">
    <property type="nucleotide sequence ID" value="NZ_CP139487.1"/>
</dbReference>
<dbReference type="Gene3D" id="3.60.10.10">
    <property type="entry name" value="Endonuclease/exonuclease/phosphatase"/>
    <property type="match status" value="1"/>
</dbReference>
<keyword evidence="1" id="KW-0732">Signal</keyword>
<dbReference type="AlphaFoldDB" id="A0AAX4HNW8"/>
<feature type="domain" description="Endonuclease/exonuclease/phosphatase" evidence="2">
    <location>
        <begin position="23"/>
        <end position="246"/>
    </location>
</feature>
<reference evidence="3 4" key="1">
    <citation type="submission" date="2023-11" db="EMBL/GenBank/DDBJ databases">
        <title>Peredibacter starrii A3.12.</title>
        <authorList>
            <person name="Mitchell R.J."/>
        </authorList>
    </citation>
    <scope>NUCLEOTIDE SEQUENCE [LARGE SCALE GENOMIC DNA]</scope>
    <source>
        <strain evidence="3 4">A3.12</strain>
    </source>
</reference>
<dbReference type="Pfam" id="PF03372">
    <property type="entry name" value="Exo_endo_phos"/>
    <property type="match status" value="1"/>
</dbReference>
<gene>
    <name evidence="3" type="ORF">SOO65_19345</name>
</gene>
<proteinExistence type="predicted"/>
<accession>A0AAX4HNW8</accession>
<feature type="signal peptide" evidence="1">
    <location>
        <begin position="1"/>
        <end position="17"/>
    </location>
</feature>
<keyword evidence="3" id="KW-0255">Endonuclease</keyword>
<keyword evidence="3" id="KW-0540">Nuclease</keyword>
<protein>
    <submittedName>
        <fullName evidence="3">Endonuclease/exonuclease/phosphatase family protein</fullName>
    </submittedName>
</protein>
<evidence type="ECO:0000313" key="3">
    <source>
        <dbReference type="EMBL" id="WPU64853.1"/>
    </source>
</evidence>